<sequence length="358" mass="40007">MRNFSVILVVLAVQVVYGHYQGPFLLWGVENLNEMKIPALQAIEDQNLQDIYTKASAIVIFIRNATTKLSYENFPELSDIINKNEWLYLPQELLSSDPLDYNVNANVLTLTGSSEAQDSQIAAFYHDAQVKFGNKNILGIIAESNEHLRSKREVTTDLSIQEPTETLIYEAPGKCLLYTRSAPILSLTEKGVTNNYELKEVVTVSADTRNDEVMLIVNFTVSGNPVTISFIFYLSGGNWYLTHIEYGDKAEKISVVGTRPSAPFLFSYACGDNLMFKSENVSLTLKGFQVQPLLNGARQFSRAYDCTGFMSAPILAGLFITAILLFVLTIAITAILDIKTPTRFENRHSKPLTFNVQE</sequence>
<evidence type="ECO:0000256" key="1">
    <source>
        <dbReference type="ARBA" id="ARBA00004167"/>
    </source>
</evidence>
<dbReference type="GO" id="GO:0033176">
    <property type="term" value="C:proton-transporting V-type ATPase complex"/>
    <property type="evidence" value="ECO:0007669"/>
    <property type="project" value="TreeGrafter"/>
</dbReference>
<comment type="similarity">
    <text evidence="2">Belongs to the vacuolar ATPase subunit S1 family.</text>
</comment>
<keyword evidence="5 6" id="KW-0472">Membrane</keyword>
<evidence type="ECO:0008006" key="12">
    <source>
        <dbReference type="Google" id="ProtNLM"/>
    </source>
</evidence>
<dbReference type="InterPro" id="IPR046756">
    <property type="entry name" value="VAS1/VOA1_TM"/>
</dbReference>
<dbReference type="Proteomes" id="UP001153620">
    <property type="component" value="Chromosome 4"/>
</dbReference>
<keyword evidence="7" id="KW-0732">Signal</keyword>
<feature type="chain" id="PRO_5040266327" description="V-type proton ATPase subunit S1" evidence="7">
    <location>
        <begin position="19"/>
        <end position="358"/>
    </location>
</feature>
<dbReference type="PANTHER" id="PTHR12471">
    <property type="entry name" value="VACUOLAR ATP SYNTHASE SUBUNIT S1"/>
    <property type="match status" value="1"/>
</dbReference>
<evidence type="ECO:0000313" key="11">
    <source>
        <dbReference type="Proteomes" id="UP001153620"/>
    </source>
</evidence>
<reference evidence="10" key="1">
    <citation type="submission" date="2022-01" db="EMBL/GenBank/DDBJ databases">
        <authorList>
            <person name="King R."/>
        </authorList>
    </citation>
    <scope>NUCLEOTIDE SEQUENCE</scope>
</reference>
<dbReference type="Pfam" id="PF05827">
    <property type="entry name" value="VAS1_LD"/>
    <property type="match status" value="1"/>
</dbReference>
<feature type="domain" description="V-type proton ATPase subunit S1/VOA1 transmembrane" evidence="9">
    <location>
        <begin position="308"/>
        <end position="346"/>
    </location>
</feature>
<keyword evidence="4 6" id="KW-1133">Transmembrane helix</keyword>
<evidence type="ECO:0000313" key="10">
    <source>
        <dbReference type="EMBL" id="CAG9810403.1"/>
    </source>
</evidence>
<protein>
    <recommendedName>
        <fullName evidence="12">V-type proton ATPase subunit S1</fullName>
    </recommendedName>
</protein>
<accession>A0A9N9WY91</accession>
<dbReference type="Pfam" id="PF20520">
    <property type="entry name" value="Ac45-VOA1_TM"/>
    <property type="match status" value="1"/>
</dbReference>
<evidence type="ECO:0000256" key="2">
    <source>
        <dbReference type="ARBA" id="ARBA00009037"/>
    </source>
</evidence>
<keyword evidence="3 6" id="KW-0812">Transmembrane</keyword>
<evidence type="ECO:0000256" key="6">
    <source>
        <dbReference type="SAM" id="Phobius"/>
    </source>
</evidence>
<organism evidence="10 11">
    <name type="scientific">Chironomus riparius</name>
    <dbReference type="NCBI Taxonomy" id="315576"/>
    <lineage>
        <taxon>Eukaryota</taxon>
        <taxon>Metazoa</taxon>
        <taxon>Ecdysozoa</taxon>
        <taxon>Arthropoda</taxon>
        <taxon>Hexapoda</taxon>
        <taxon>Insecta</taxon>
        <taxon>Pterygota</taxon>
        <taxon>Neoptera</taxon>
        <taxon>Endopterygota</taxon>
        <taxon>Diptera</taxon>
        <taxon>Nematocera</taxon>
        <taxon>Chironomoidea</taxon>
        <taxon>Chironomidae</taxon>
        <taxon>Chironominae</taxon>
        <taxon>Chironomus</taxon>
    </lineage>
</organism>
<dbReference type="GO" id="GO:0030641">
    <property type="term" value="P:regulation of cellular pH"/>
    <property type="evidence" value="ECO:0007669"/>
    <property type="project" value="TreeGrafter"/>
</dbReference>
<evidence type="ECO:0000259" key="9">
    <source>
        <dbReference type="Pfam" id="PF20520"/>
    </source>
</evidence>
<dbReference type="InterPro" id="IPR046755">
    <property type="entry name" value="VAS1_LD"/>
</dbReference>
<comment type="subcellular location">
    <subcellularLocation>
        <location evidence="1">Membrane</location>
        <topology evidence="1">Single-pass membrane protein</topology>
    </subcellularLocation>
</comment>
<gene>
    <name evidence="10" type="ORF">CHIRRI_LOCUS13217</name>
</gene>
<feature type="domain" description="V-type proton ATPase subunit S1 luminal" evidence="8">
    <location>
        <begin position="174"/>
        <end position="292"/>
    </location>
</feature>
<dbReference type="EMBL" id="OU895880">
    <property type="protein sequence ID" value="CAG9810403.1"/>
    <property type="molecule type" value="Genomic_DNA"/>
</dbReference>
<reference evidence="10" key="2">
    <citation type="submission" date="2022-10" db="EMBL/GenBank/DDBJ databases">
        <authorList>
            <consortium name="ENA_rothamsted_submissions"/>
            <consortium name="culmorum"/>
            <person name="King R."/>
        </authorList>
    </citation>
    <scope>NUCLEOTIDE SEQUENCE</scope>
</reference>
<dbReference type="PANTHER" id="PTHR12471:SF4">
    <property type="entry name" value="AGAP001624-PA"/>
    <property type="match status" value="1"/>
</dbReference>
<evidence type="ECO:0000256" key="3">
    <source>
        <dbReference type="ARBA" id="ARBA00022692"/>
    </source>
</evidence>
<feature type="transmembrane region" description="Helical" evidence="6">
    <location>
        <begin position="314"/>
        <end position="338"/>
    </location>
</feature>
<evidence type="ECO:0000256" key="7">
    <source>
        <dbReference type="SAM" id="SignalP"/>
    </source>
</evidence>
<name>A0A9N9WY91_9DIPT</name>
<dbReference type="AlphaFoldDB" id="A0A9N9WY91"/>
<dbReference type="Gene3D" id="2.40.160.110">
    <property type="match status" value="1"/>
</dbReference>
<dbReference type="InterPro" id="IPR008388">
    <property type="entry name" value="Ac45_acc_su"/>
</dbReference>
<dbReference type="OrthoDB" id="9985059at2759"/>
<evidence type="ECO:0000256" key="5">
    <source>
        <dbReference type="ARBA" id="ARBA00023136"/>
    </source>
</evidence>
<keyword evidence="11" id="KW-1185">Reference proteome</keyword>
<proteinExistence type="inferred from homology"/>
<evidence type="ECO:0000256" key="4">
    <source>
        <dbReference type="ARBA" id="ARBA00022989"/>
    </source>
</evidence>
<evidence type="ECO:0000259" key="8">
    <source>
        <dbReference type="Pfam" id="PF05827"/>
    </source>
</evidence>
<dbReference type="GO" id="GO:0001671">
    <property type="term" value="F:ATPase activator activity"/>
    <property type="evidence" value="ECO:0007669"/>
    <property type="project" value="TreeGrafter"/>
</dbReference>
<feature type="signal peptide" evidence="7">
    <location>
        <begin position="1"/>
        <end position="18"/>
    </location>
</feature>